<evidence type="ECO:0000256" key="1">
    <source>
        <dbReference type="SAM" id="Coils"/>
    </source>
</evidence>
<dbReference type="Proteomes" id="UP000039865">
    <property type="component" value="Unassembled WGS sequence"/>
</dbReference>
<proteinExistence type="predicted"/>
<accession>A0A078A966</accession>
<feature type="coiled-coil region" evidence="1">
    <location>
        <begin position="389"/>
        <end position="420"/>
    </location>
</feature>
<dbReference type="EMBL" id="CCKQ01007446">
    <property type="protein sequence ID" value="CDW78815.1"/>
    <property type="molecule type" value="Genomic_DNA"/>
</dbReference>
<feature type="coiled-coil region" evidence="1">
    <location>
        <begin position="114"/>
        <end position="141"/>
    </location>
</feature>
<sequence>MTSYVLSQNFKDQELALDFCAFLLRYHKDIDYSDFSDDQFVVNKIRRAEIYRSWADIEDLANGYETINSNFEKHRTVTSNAFQEIVKLVEKVKAECIQVATSGVPIGAASSQSEGEFRRDIANLKNQVATVQNQLTQNQNDNTRFLNFQTGIQNDLNRINEQQIQFDNNLKLLAEGTLSLSEKEKQFALKVEIMRKDLQNMANSIETRLDTKLSHVESGQKVNASTIENQVESGFKRFNDQLVILEKRMNTIMDEKVFESKRQNTDQFQKSLDTLKYDYESLINRLGSQIQELVTRVKTETEDMMKTSKIGMQEDALKFKEEVRQRLDDSELRTHKEFSKLLDDTTQAIEDSINTNLIGQMKELDIGLKDVTNRANNLDQAVHLQTEKVQKMEDSLNDHIDLIESLNRKLDKQAQTIEDNKGMIIEKLGIFEAGVINELKEATSHFSFKAYEESFRKIETDMDTFYKELLKMREDFDVKNKDLLDWKQKLGQDLLGFYKKYDGQFAEGTHLGKMERDSLSVTINEITDNLAKNRQSIQLLAKEIAAIQAGVQQVKDAQEDTYQEQSKTNASYNKQLQDIYVQMRKLSADVFDQIKNMKGTGDITYALERERENIRQQIQKAKEEMEDKLQDVLGQIRAQLANEQNNMKNFQTATNDALNKLKQQLEQKLLNGVGSGAMEQKLNTLQQDLKNLTQVVQKFIDEHLVDKVTLIRSKNKSFESKIDALEWLSRYANFYSPENVYVLLTTFKDIYTGQDVAYRNAYIQNQHGSDAVFIIISNIKNEMAKMSGQVSQSQSFSKNLTGTQAIVMQSNETKIAFLLNILEPLIVNDMNNEFAVQNGVLEMLVQLLKTQDTKQSIHQSSQLRPYIKFALRCLTSAIRTEPAVNRFYQIEGGVSKVLEILEYVDDQELIANSCKIVRICLRDDIVYDKMALQYPGIANLIVEKMLKWGNSLPIIQESSSAIRNYVRKYEYARGMRPECVDVLVDLARDGRYDKIKPVIGQALKMMSKLPEFEQRIRSKGAQDLIQ</sequence>
<dbReference type="InterPro" id="IPR016024">
    <property type="entry name" value="ARM-type_fold"/>
</dbReference>
<dbReference type="SUPFAM" id="SSF48371">
    <property type="entry name" value="ARM repeat"/>
    <property type="match status" value="1"/>
</dbReference>
<name>A0A078A966_STYLE</name>
<evidence type="ECO:0000313" key="3">
    <source>
        <dbReference type="Proteomes" id="UP000039865"/>
    </source>
</evidence>
<dbReference type="InterPro" id="IPR011989">
    <property type="entry name" value="ARM-like"/>
</dbReference>
<keyword evidence="3" id="KW-1185">Reference proteome</keyword>
<dbReference type="InParanoid" id="A0A078A966"/>
<reference evidence="2 3" key="1">
    <citation type="submission" date="2014-06" db="EMBL/GenBank/DDBJ databases">
        <authorList>
            <person name="Swart Estienne"/>
        </authorList>
    </citation>
    <scope>NUCLEOTIDE SEQUENCE [LARGE SCALE GENOMIC DNA]</scope>
    <source>
        <strain evidence="2 3">130c</strain>
    </source>
</reference>
<dbReference type="AlphaFoldDB" id="A0A078A966"/>
<evidence type="ECO:0000313" key="2">
    <source>
        <dbReference type="EMBL" id="CDW78815.1"/>
    </source>
</evidence>
<keyword evidence="1" id="KW-0175">Coiled coil</keyword>
<organism evidence="2 3">
    <name type="scientific">Stylonychia lemnae</name>
    <name type="common">Ciliate</name>
    <dbReference type="NCBI Taxonomy" id="5949"/>
    <lineage>
        <taxon>Eukaryota</taxon>
        <taxon>Sar</taxon>
        <taxon>Alveolata</taxon>
        <taxon>Ciliophora</taxon>
        <taxon>Intramacronucleata</taxon>
        <taxon>Spirotrichea</taxon>
        <taxon>Stichotrichia</taxon>
        <taxon>Sporadotrichida</taxon>
        <taxon>Oxytrichidae</taxon>
        <taxon>Stylonychinae</taxon>
        <taxon>Stylonychia</taxon>
    </lineage>
</organism>
<dbReference type="Gene3D" id="1.25.10.10">
    <property type="entry name" value="Leucine-rich Repeat Variant"/>
    <property type="match status" value="1"/>
</dbReference>
<feature type="coiled-coil region" evidence="1">
    <location>
        <begin position="604"/>
        <end position="702"/>
    </location>
</feature>
<protein>
    <submittedName>
        <fullName evidence="2">Uncharacterized protein</fullName>
    </submittedName>
</protein>
<gene>
    <name evidence="2" type="primary">Contig273.g13</name>
    <name evidence="2" type="ORF">STYLEM_7799</name>
</gene>